<organism evidence="2 3">
    <name type="scientific">Prorocentrum cordatum</name>
    <dbReference type="NCBI Taxonomy" id="2364126"/>
    <lineage>
        <taxon>Eukaryota</taxon>
        <taxon>Sar</taxon>
        <taxon>Alveolata</taxon>
        <taxon>Dinophyceae</taxon>
        <taxon>Prorocentrales</taxon>
        <taxon>Prorocentraceae</taxon>
        <taxon>Prorocentrum</taxon>
    </lineage>
</organism>
<proteinExistence type="predicted"/>
<accession>A0ABN9WFS1</accession>
<keyword evidence="3" id="KW-1185">Reference proteome</keyword>
<name>A0ABN9WFS1_9DINO</name>
<feature type="transmembrane region" description="Helical" evidence="1">
    <location>
        <begin position="63"/>
        <end position="84"/>
    </location>
</feature>
<feature type="transmembrane region" description="Helical" evidence="1">
    <location>
        <begin position="26"/>
        <end position="42"/>
    </location>
</feature>
<evidence type="ECO:0000313" key="3">
    <source>
        <dbReference type="Proteomes" id="UP001189429"/>
    </source>
</evidence>
<dbReference type="EMBL" id="CAUYUJ010018648">
    <property type="protein sequence ID" value="CAK0885275.1"/>
    <property type="molecule type" value="Genomic_DNA"/>
</dbReference>
<keyword evidence="1" id="KW-0472">Membrane</keyword>
<reference evidence="2" key="1">
    <citation type="submission" date="2023-10" db="EMBL/GenBank/DDBJ databases">
        <authorList>
            <person name="Chen Y."/>
            <person name="Shah S."/>
            <person name="Dougan E. K."/>
            <person name="Thang M."/>
            <person name="Chan C."/>
        </authorList>
    </citation>
    <scope>NUCLEOTIDE SEQUENCE [LARGE SCALE GENOMIC DNA]</scope>
</reference>
<feature type="transmembrane region" description="Helical" evidence="1">
    <location>
        <begin position="104"/>
        <end position="125"/>
    </location>
</feature>
<gene>
    <name evidence="2" type="ORF">PCOR1329_LOCUS66928</name>
</gene>
<sequence length="202" mass="22761">MQKSRVRDESMCSYTDEQVQASCKRIVVYFALFLLVHCLVHIRQCCGAALEMAEQQNTGAIRVLRLMVHAPLFILVMSSLLLGVQETLLSSRRCREQNPELYRAIGSFACLSCLVSACCLFLVAWQAALSPRPRRLRPPGREKRAAPPGTIDQIRRLSRARRPVEDDKRYAGACPICLGEWAEQDDIRVPILLLLLFCPSSS</sequence>
<protein>
    <recommendedName>
        <fullName evidence="4">Transmembrane protein 272</fullName>
    </recommendedName>
</protein>
<dbReference type="Proteomes" id="UP001189429">
    <property type="component" value="Unassembled WGS sequence"/>
</dbReference>
<keyword evidence="1" id="KW-1133">Transmembrane helix</keyword>
<comment type="caution">
    <text evidence="2">The sequence shown here is derived from an EMBL/GenBank/DDBJ whole genome shotgun (WGS) entry which is preliminary data.</text>
</comment>
<evidence type="ECO:0000313" key="2">
    <source>
        <dbReference type="EMBL" id="CAK0885275.1"/>
    </source>
</evidence>
<keyword evidence="1" id="KW-0812">Transmembrane</keyword>
<evidence type="ECO:0000256" key="1">
    <source>
        <dbReference type="SAM" id="Phobius"/>
    </source>
</evidence>
<evidence type="ECO:0008006" key="4">
    <source>
        <dbReference type="Google" id="ProtNLM"/>
    </source>
</evidence>